<reference evidence="6 7" key="1">
    <citation type="submission" date="2015-09" db="EMBL/GenBank/DDBJ databases">
        <authorList>
            <consortium name="Pathogen Informatics"/>
        </authorList>
    </citation>
    <scope>NUCLEOTIDE SEQUENCE [LARGE SCALE GENOMIC DNA]</scope>
    <source>
        <strain evidence="6 7">2789STDY5608625</strain>
    </source>
</reference>
<dbReference type="GO" id="GO:0003677">
    <property type="term" value="F:DNA binding"/>
    <property type="evidence" value="ECO:0007669"/>
    <property type="project" value="UniProtKB-KW"/>
</dbReference>
<dbReference type="PANTHER" id="PTHR30346:SF0">
    <property type="entry name" value="HCA OPERON TRANSCRIPTIONAL ACTIVATOR HCAR"/>
    <property type="match status" value="1"/>
</dbReference>
<dbReference type="InterPro" id="IPR000847">
    <property type="entry name" value="LysR_HTH_N"/>
</dbReference>
<dbReference type="PROSITE" id="PS50931">
    <property type="entry name" value="HTH_LYSR"/>
    <property type="match status" value="1"/>
</dbReference>
<dbReference type="GO" id="GO:0032993">
    <property type="term" value="C:protein-DNA complex"/>
    <property type="evidence" value="ECO:0007669"/>
    <property type="project" value="TreeGrafter"/>
</dbReference>
<evidence type="ECO:0000256" key="4">
    <source>
        <dbReference type="ARBA" id="ARBA00023163"/>
    </source>
</evidence>
<evidence type="ECO:0000313" key="7">
    <source>
        <dbReference type="Proteomes" id="UP000044098"/>
    </source>
</evidence>
<dbReference type="InterPro" id="IPR036390">
    <property type="entry name" value="WH_DNA-bd_sf"/>
</dbReference>
<dbReference type="Gene3D" id="1.10.10.10">
    <property type="entry name" value="Winged helix-like DNA-binding domain superfamily/Winged helix DNA-binding domain"/>
    <property type="match status" value="1"/>
</dbReference>
<dbReference type="GO" id="GO:0003700">
    <property type="term" value="F:DNA-binding transcription factor activity"/>
    <property type="evidence" value="ECO:0007669"/>
    <property type="project" value="InterPro"/>
</dbReference>
<dbReference type="FunFam" id="1.10.10.10:FF:000001">
    <property type="entry name" value="LysR family transcriptional regulator"/>
    <property type="match status" value="1"/>
</dbReference>
<keyword evidence="4" id="KW-0804">Transcription</keyword>
<dbReference type="SUPFAM" id="SSF53850">
    <property type="entry name" value="Periplasmic binding protein-like II"/>
    <property type="match status" value="1"/>
</dbReference>
<dbReference type="PRINTS" id="PR00039">
    <property type="entry name" value="HTHLYSR"/>
</dbReference>
<gene>
    <name evidence="6" type="primary">gltC_19</name>
    <name evidence="6" type="ORF">ERS370000_06151</name>
</gene>
<dbReference type="Gene3D" id="3.40.190.290">
    <property type="match status" value="1"/>
</dbReference>
<dbReference type="AlphaFoldDB" id="A0AAD2QEG4"/>
<dbReference type="EMBL" id="CYTK01000018">
    <property type="protein sequence ID" value="CUJ77989.1"/>
    <property type="molecule type" value="Genomic_DNA"/>
</dbReference>
<evidence type="ECO:0000313" key="6">
    <source>
        <dbReference type="EMBL" id="CUJ77989.1"/>
    </source>
</evidence>
<dbReference type="Proteomes" id="UP000044098">
    <property type="component" value="Unassembled WGS sequence"/>
</dbReference>
<name>A0AAD2QEG4_ACHAE</name>
<dbReference type="InterPro" id="IPR005119">
    <property type="entry name" value="LysR_subst-bd"/>
</dbReference>
<dbReference type="SUPFAM" id="SSF46785">
    <property type="entry name" value="Winged helix' DNA-binding domain"/>
    <property type="match status" value="1"/>
</dbReference>
<comment type="similarity">
    <text evidence="1">Belongs to the LysR transcriptional regulatory family.</text>
</comment>
<accession>A0AAD2QEG4</accession>
<evidence type="ECO:0000259" key="5">
    <source>
        <dbReference type="PROSITE" id="PS50931"/>
    </source>
</evidence>
<dbReference type="Pfam" id="PF03466">
    <property type="entry name" value="LysR_substrate"/>
    <property type="match status" value="1"/>
</dbReference>
<keyword evidence="2" id="KW-0805">Transcription regulation</keyword>
<feature type="domain" description="HTH lysR-type" evidence="5">
    <location>
        <begin position="45"/>
        <end position="99"/>
    </location>
</feature>
<evidence type="ECO:0000256" key="3">
    <source>
        <dbReference type="ARBA" id="ARBA00023125"/>
    </source>
</evidence>
<organism evidence="6 7">
    <name type="scientific">Achromobacter aegrifaciens</name>
    <dbReference type="NCBI Taxonomy" id="1287736"/>
    <lineage>
        <taxon>Bacteria</taxon>
        <taxon>Pseudomonadati</taxon>
        <taxon>Pseudomonadota</taxon>
        <taxon>Betaproteobacteria</taxon>
        <taxon>Burkholderiales</taxon>
        <taxon>Alcaligenaceae</taxon>
        <taxon>Achromobacter</taxon>
    </lineage>
</organism>
<sequence length="330" mass="35912">MPGYANPALAQIPVVPDRSLVHTVNRASMSASKRGREGSMDTPDRQLRYFLRIAELKSLSRAAEDLDQTQSGLSRQLAALEAHVGKPLFVRTGRGVELTEAGARLLDGIQPAYRNIDRVLEAVRQREGVTQGTVRLATVHTLSYYFMAEVVASFVSSHEHVNLSVMGRSSPEVVALVESGKADVGFVYDAAVASDNLASATLFDDDMCLIVRGEVQLPDDVDLSGMDLRLVGFPPHYALRKMIHSAGLEPEFVAEAETIDAMLKLVSSGVGACILPSRIPDKLLTEYGLRKVRVQSPILRRRVVAITLANRQPLPLVSELLAVAHRIAAQ</sequence>
<dbReference type="InterPro" id="IPR036388">
    <property type="entry name" value="WH-like_DNA-bd_sf"/>
</dbReference>
<proteinExistence type="inferred from homology"/>
<dbReference type="Pfam" id="PF00126">
    <property type="entry name" value="HTH_1"/>
    <property type="match status" value="1"/>
</dbReference>
<dbReference type="CDD" id="cd05466">
    <property type="entry name" value="PBP2_LTTR_substrate"/>
    <property type="match status" value="1"/>
</dbReference>
<comment type="caution">
    <text evidence="6">The sequence shown here is derived from an EMBL/GenBank/DDBJ whole genome shotgun (WGS) entry which is preliminary data.</text>
</comment>
<keyword evidence="3" id="KW-0238">DNA-binding</keyword>
<protein>
    <submittedName>
        <fullName evidence="6">HTH-type transcriptional regulator gltC</fullName>
    </submittedName>
</protein>
<dbReference type="PANTHER" id="PTHR30346">
    <property type="entry name" value="TRANSCRIPTIONAL DUAL REGULATOR HCAR-RELATED"/>
    <property type="match status" value="1"/>
</dbReference>
<evidence type="ECO:0000256" key="1">
    <source>
        <dbReference type="ARBA" id="ARBA00009437"/>
    </source>
</evidence>
<evidence type="ECO:0000256" key="2">
    <source>
        <dbReference type="ARBA" id="ARBA00023015"/>
    </source>
</evidence>